<dbReference type="EMBL" id="VAWE01000001">
    <property type="protein sequence ID" value="TLQ45112.1"/>
    <property type="molecule type" value="Genomic_DNA"/>
</dbReference>
<sequence>MRALRILLITAVILGGLFVAADRLLLNYAESEAAEKVKARQGLSGKTEVSIAGFPFLTQVAGKELERVDVTVRGIEASADGHRVVITEMSAALHDVRLGADFSSATATTATGTARISYADLAAAADEDVTLAYGGNGKVKVTGSVGVLGRTISRSVVSTVSLVDADTIRVRADRVPGEGIPGLEDLIRGKTDFDRRISGLPQGMKLEKVQAEENGLVITVSGMNVPLAG</sequence>
<dbReference type="InterPro" id="IPR021373">
    <property type="entry name" value="DUF2993"/>
</dbReference>
<dbReference type="Pfam" id="PF11209">
    <property type="entry name" value="LmeA"/>
    <property type="match status" value="1"/>
</dbReference>
<keyword evidence="2" id="KW-1185">Reference proteome</keyword>
<organism evidence="1 2">
    <name type="scientific">Streptomyces marianii</name>
    <dbReference type="NCBI Taxonomy" id="1817406"/>
    <lineage>
        <taxon>Bacteria</taxon>
        <taxon>Bacillati</taxon>
        <taxon>Actinomycetota</taxon>
        <taxon>Actinomycetes</taxon>
        <taxon>Kitasatosporales</taxon>
        <taxon>Streptomycetaceae</taxon>
        <taxon>Streptomyces</taxon>
    </lineage>
</organism>
<protein>
    <submittedName>
        <fullName evidence="1">DUF2993 domain-containing protein</fullName>
    </submittedName>
</protein>
<reference evidence="1 2" key="1">
    <citation type="submission" date="2019-05" db="EMBL/GenBank/DDBJ databases">
        <title>Streptomyces marianii sp. nov., a novel marine actinomycete from southern coast of India.</title>
        <authorList>
            <person name="Iniyan A.M."/>
            <person name="Wink J."/>
            <person name="Ramprasad E."/>
            <person name="Ramana C.V."/>
            <person name="Bunk B."/>
            <person name="Sproer C."/>
            <person name="Joseph F.-J.R.S."/>
            <person name="Vincent S.G.P."/>
        </authorList>
    </citation>
    <scope>NUCLEOTIDE SEQUENCE [LARGE SCALE GENOMIC DNA]</scope>
    <source>
        <strain evidence="1 2">ICN19</strain>
    </source>
</reference>
<gene>
    <name evidence="1" type="ORF">FEF34_20525</name>
</gene>
<name>A0A5R9E8I8_9ACTN</name>
<comment type="caution">
    <text evidence="1">The sequence shown here is derived from an EMBL/GenBank/DDBJ whole genome shotgun (WGS) entry which is preliminary data.</text>
</comment>
<dbReference type="AlphaFoldDB" id="A0A5R9E8I8"/>
<evidence type="ECO:0000313" key="2">
    <source>
        <dbReference type="Proteomes" id="UP000305921"/>
    </source>
</evidence>
<evidence type="ECO:0000313" key="1">
    <source>
        <dbReference type="EMBL" id="TLQ45112.1"/>
    </source>
</evidence>
<accession>A0A5R9E8I8</accession>
<dbReference type="Proteomes" id="UP000305921">
    <property type="component" value="Unassembled WGS sequence"/>
</dbReference>
<proteinExistence type="predicted"/>
<dbReference type="RefSeq" id="WP_138054467.1">
    <property type="nucleotide sequence ID" value="NZ_VAWE01000001.1"/>
</dbReference>
<dbReference type="OrthoDB" id="3215846at2"/>